<dbReference type="InterPro" id="IPR029069">
    <property type="entry name" value="HotDog_dom_sf"/>
</dbReference>
<dbReference type="InterPro" id="IPR042171">
    <property type="entry name" value="Acyl-CoA_hotdog"/>
</dbReference>
<dbReference type="EMBL" id="CP011112">
    <property type="protein sequence ID" value="AKU15373.1"/>
    <property type="molecule type" value="Genomic_DNA"/>
</dbReference>
<dbReference type="Pfam" id="PF20789">
    <property type="entry name" value="4HBT_3C"/>
    <property type="match status" value="1"/>
</dbReference>
<keyword evidence="4" id="KW-1185">Reference proteome</keyword>
<evidence type="ECO:0000259" key="1">
    <source>
        <dbReference type="Pfam" id="PF13622"/>
    </source>
</evidence>
<evidence type="ECO:0000259" key="2">
    <source>
        <dbReference type="Pfam" id="PF20789"/>
    </source>
</evidence>
<feature type="domain" description="Acyl-CoA thioesterase-like N-terminal HotDog" evidence="1">
    <location>
        <begin position="25"/>
        <end position="105"/>
    </location>
</feature>
<evidence type="ECO:0000313" key="3">
    <source>
        <dbReference type="EMBL" id="AKU15373.1"/>
    </source>
</evidence>
<feature type="domain" description="Acyl-CoA thioesterase-like C-terminal" evidence="2">
    <location>
        <begin position="125"/>
        <end position="254"/>
    </location>
</feature>
<dbReference type="STRING" id="571913.VV02_04995"/>
<dbReference type="PATRIC" id="fig|571913.6.peg.1019"/>
<name>A0A0K1JFL5_9MICO</name>
<gene>
    <name evidence="3" type="ORF">VV02_04995</name>
</gene>
<dbReference type="InterPro" id="IPR049450">
    <property type="entry name" value="ACOT8-like_C"/>
</dbReference>
<evidence type="ECO:0000313" key="4">
    <source>
        <dbReference type="Proteomes" id="UP000066480"/>
    </source>
</evidence>
<reference evidence="3 4" key="1">
    <citation type="submission" date="2015-03" db="EMBL/GenBank/DDBJ databases">
        <title>Luteipulveratus halotolerans sp. nov., a novel actinobacterium (Dermacoccaceae) from Sarawak, Malaysia.</title>
        <authorList>
            <person name="Juboi H."/>
            <person name="Basik A."/>
            <person name="Shamsul S.S."/>
            <person name="Arnold P."/>
            <person name="Schmitt E.K."/>
            <person name="Sanglier J.-J."/>
            <person name="Yeo T."/>
        </authorList>
    </citation>
    <scope>NUCLEOTIDE SEQUENCE [LARGE SCALE GENOMIC DNA]</scope>
    <source>
        <strain evidence="3 4">MN07-A0370</strain>
    </source>
</reference>
<proteinExistence type="predicted"/>
<dbReference type="InterPro" id="IPR049449">
    <property type="entry name" value="TesB_ACOT8-like_N"/>
</dbReference>
<dbReference type="RefSeq" id="WP_245633000.1">
    <property type="nucleotide sequence ID" value="NZ_CP011112.1"/>
</dbReference>
<dbReference type="KEGG" id="lmoi:VV02_04995"/>
<dbReference type="SUPFAM" id="SSF54637">
    <property type="entry name" value="Thioesterase/thiol ester dehydrase-isomerase"/>
    <property type="match status" value="1"/>
</dbReference>
<sequence>MTEPTAYYEPLGDGTYRPTILVQGAWREDEQHMSVVAGLITEVFAQHKPRDGMVLSRIAFEIFGQIPLSDTHVAVETIRPGRTIELLEATVTIGERVIIRARAWRLQSQDTTDVAGLELPSMPAPDTCEPVDAAAEWQGRFLETLDYRAAPGGRDGRRQVWARTDVALIAGTTVSPVAAYITLVDLANGIATRVRPTELLYPNVDLTIHLLRAPDPSWVGLDTSVTFGDNGIGLTSTVLNDIHGPVGRAEQCLTVRHFPPA</sequence>
<protein>
    <recommendedName>
        <fullName evidence="5">Thioesterase</fullName>
    </recommendedName>
</protein>
<accession>A0A0K1JFL5</accession>
<organism evidence="3 4">
    <name type="scientific">Luteipulveratus mongoliensis</name>
    <dbReference type="NCBI Taxonomy" id="571913"/>
    <lineage>
        <taxon>Bacteria</taxon>
        <taxon>Bacillati</taxon>
        <taxon>Actinomycetota</taxon>
        <taxon>Actinomycetes</taxon>
        <taxon>Micrococcales</taxon>
        <taxon>Dermacoccaceae</taxon>
        <taxon>Luteipulveratus</taxon>
    </lineage>
</organism>
<dbReference type="Proteomes" id="UP000066480">
    <property type="component" value="Chromosome"/>
</dbReference>
<dbReference type="Pfam" id="PF13622">
    <property type="entry name" value="4HBT_3"/>
    <property type="match status" value="1"/>
</dbReference>
<dbReference type="AlphaFoldDB" id="A0A0K1JFL5"/>
<evidence type="ECO:0008006" key="5">
    <source>
        <dbReference type="Google" id="ProtNLM"/>
    </source>
</evidence>
<dbReference type="Gene3D" id="2.40.160.210">
    <property type="entry name" value="Acyl-CoA thioesterase, double hotdog domain"/>
    <property type="match status" value="1"/>
</dbReference>